<dbReference type="InterPro" id="IPR056589">
    <property type="entry name" value="WH_Egal-1"/>
</dbReference>
<feature type="domain" description="Egal-1 winged helix" evidence="2">
    <location>
        <begin position="7"/>
        <end position="73"/>
    </location>
</feature>
<dbReference type="Proteomes" id="UP001209878">
    <property type="component" value="Unassembled WGS sequence"/>
</dbReference>
<organism evidence="3 4">
    <name type="scientific">Ridgeia piscesae</name>
    <name type="common">Tubeworm</name>
    <dbReference type="NCBI Taxonomy" id="27915"/>
    <lineage>
        <taxon>Eukaryota</taxon>
        <taxon>Metazoa</taxon>
        <taxon>Spiralia</taxon>
        <taxon>Lophotrochozoa</taxon>
        <taxon>Annelida</taxon>
        <taxon>Polychaeta</taxon>
        <taxon>Sedentaria</taxon>
        <taxon>Canalipalpata</taxon>
        <taxon>Sabellida</taxon>
        <taxon>Siboglinidae</taxon>
        <taxon>Ridgeia</taxon>
    </lineage>
</organism>
<dbReference type="AlphaFoldDB" id="A0AAD9UFQ1"/>
<gene>
    <name evidence="3" type="ORF">NP493_154g03001</name>
</gene>
<evidence type="ECO:0000313" key="3">
    <source>
        <dbReference type="EMBL" id="KAK2187788.1"/>
    </source>
</evidence>
<feature type="region of interest" description="Disordered" evidence="1">
    <location>
        <begin position="432"/>
        <end position="458"/>
    </location>
</feature>
<evidence type="ECO:0000256" key="1">
    <source>
        <dbReference type="SAM" id="MobiDB-lite"/>
    </source>
</evidence>
<feature type="region of interest" description="Disordered" evidence="1">
    <location>
        <begin position="196"/>
        <end position="222"/>
    </location>
</feature>
<proteinExistence type="predicted"/>
<evidence type="ECO:0000313" key="4">
    <source>
        <dbReference type="Proteomes" id="UP001209878"/>
    </source>
</evidence>
<name>A0AAD9UFQ1_RIDPI</name>
<reference evidence="3" key="1">
    <citation type="journal article" date="2023" name="Mol. Biol. Evol.">
        <title>Third-Generation Sequencing Reveals the Adaptive Role of the Epigenome in Three Deep-Sea Polychaetes.</title>
        <authorList>
            <person name="Perez M."/>
            <person name="Aroh O."/>
            <person name="Sun Y."/>
            <person name="Lan Y."/>
            <person name="Juniper S.K."/>
            <person name="Young C.R."/>
            <person name="Angers B."/>
            <person name="Qian P.Y."/>
        </authorList>
    </citation>
    <scope>NUCLEOTIDE SEQUENCE</scope>
    <source>
        <strain evidence="3">R07B-5</strain>
    </source>
</reference>
<accession>A0AAD9UFQ1</accession>
<keyword evidence="4" id="KW-1185">Reference proteome</keyword>
<sequence length="569" mass="62119">MSDDPSHKAMLFFLEVLMNSNGPLTISQLAGRFGSRNFTMDMRTACGGNEAGLKKFLQKFPSLLTVRGNLVSLFNASDKGGNILDSDASSSPESTRPVRPLPDISAEMDAVKYFQSRLLKRDEKWLQIKRVAGHLSQAPFHIRNAVGPQLGFRDWLLKHPHIFEVQGELVGLRDGIAAISPDVGASTRRATFDMLNGSTPSATASTNVRKSSLGSSGSLRRSHSFSEKRALALQAQQGEGQGFTRPNVSAVRKRDAPVTMTANEYKAVMFLKDVIEKKNGNLPLQGITEFFSQASEGVRNTIGWSKAEVLAFLKKNSNVFTVSNDEFVDVVKNAKLNVVITGSRPQSQHGGTGIRTLTARSGCVYHVAKLWGIIDLGKHEHVFFDRSIMVKPMDDLQKIYKVGEVLFFNAVLAPKASRAKWKAIRVWKCGEQNSPGSMTSSKSDSNLSSTGDPMSPAGSVVEEEMNQFFDGDDNAKTDNGKFSDAPPSGAGAVPVWNFKVQGKSDRGDKPTMVPESYYMSASSLSDVQKQNTEKPTTNGVVGKTQKYNEVACQTVSTGDIIATQLYEER</sequence>
<evidence type="ECO:0000259" key="2">
    <source>
        <dbReference type="Pfam" id="PF23713"/>
    </source>
</evidence>
<protein>
    <recommendedName>
        <fullName evidence="2">Egal-1 winged helix domain-containing protein</fullName>
    </recommendedName>
</protein>
<feature type="domain" description="Egal-1 winged helix" evidence="2">
    <location>
        <begin position="265"/>
        <end position="328"/>
    </location>
</feature>
<feature type="domain" description="Egal-1 winged helix" evidence="2">
    <location>
        <begin position="110"/>
        <end position="174"/>
    </location>
</feature>
<feature type="compositionally biased region" description="Polar residues" evidence="1">
    <location>
        <begin position="196"/>
        <end position="210"/>
    </location>
</feature>
<dbReference type="EMBL" id="JAODUO010000154">
    <property type="protein sequence ID" value="KAK2187788.1"/>
    <property type="molecule type" value="Genomic_DNA"/>
</dbReference>
<feature type="region of interest" description="Disordered" evidence="1">
    <location>
        <begin position="470"/>
        <end position="514"/>
    </location>
</feature>
<feature type="compositionally biased region" description="Low complexity" evidence="1">
    <location>
        <begin position="437"/>
        <end position="449"/>
    </location>
</feature>
<dbReference type="Pfam" id="PF23713">
    <property type="entry name" value="WHD_Egal"/>
    <property type="match status" value="3"/>
</dbReference>
<comment type="caution">
    <text evidence="3">The sequence shown here is derived from an EMBL/GenBank/DDBJ whole genome shotgun (WGS) entry which is preliminary data.</text>
</comment>